<organism evidence="5 6">
    <name type="scientific">Roseovarius albus</name>
    <dbReference type="NCBI Taxonomy" id="1247867"/>
    <lineage>
        <taxon>Bacteria</taxon>
        <taxon>Pseudomonadati</taxon>
        <taxon>Pseudomonadota</taxon>
        <taxon>Alphaproteobacteria</taxon>
        <taxon>Rhodobacterales</taxon>
        <taxon>Roseobacteraceae</taxon>
        <taxon>Roseovarius</taxon>
    </lineage>
</organism>
<dbReference type="Proteomes" id="UP000193061">
    <property type="component" value="Unassembled WGS sequence"/>
</dbReference>
<dbReference type="PANTHER" id="PTHR44688">
    <property type="entry name" value="DNA-BINDING TRANSCRIPTIONAL ACTIVATOR DEVR_DOSR"/>
    <property type="match status" value="1"/>
</dbReference>
<dbReference type="InterPro" id="IPR016032">
    <property type="entry name" value="Sig_transdc_resp-reg_C-effctor"/>
</dbReference>
<evidence type="ECO:0000256" key="2">
    <source>
        <dbReference type="ARBA" id="ARBA00023125"/>
    </source>
</evidence>
<evidence type="ECO:0000259" key="4">
    <source>
        <dbReference type="PROSITE" id="PS50043"/>
    </source>
</evidence>
<name>A0A1X6Y6T3_9RHOB</name>
<dbReference type="Pfam" id="PF00196">
    <property type="entry name" value="GerE"/>
    <property type="match status" value="1"/>
</dbReference>
<reference evidence="5 6" key="1">
    <citation type="submission" date="2017-03" db="EMBL/GenBank/DDBJ databases">
        <authorList>
            <person name="Afonso C.L."/>
            <person name="Miller P.J."/>
            <person name="Scott M.A."/>
            <person name="Spackman E."/>
            <person name="Goraichik I."/>
            <person name="Dimitrov K.M."/>
            <person name="Suarez D.L."/>
            <person name="Swayne D.E."/>
        </authorList>
    </citation>
    <scope>NUCLEOTIDE SEQUENCE [LARGE SCALE GENOMIC DNA]</scope>
    <source>
        <strain evidence="5 6">CECT 7450</strain>
    </source>
</reference>
<dbReference type="PROSITE" id="PS50043">
    <property type="entry name" value="HTH_LUXR_2"/>
    <property type="match status" value="1"/>
</dbReference>
<dbReference type="PANTHER" id="PTHR44688:SF16">
    <property type="entry name" value="DNA-BINDING TRANSCRIPTIONAL ACTIVATOR DEVR_DOSR"/>
    <property type="match status" value="1"/>
</dbReference>
<keyword evidence="2" id="KW-0238">DNA-binding</keyword>
<evidence type="ECO:0000313" key="5">
    <source>
        <dbReference type="EMBL" id="SLN12357.1"/>
    </source>
</evidence>
<dbReference type="GO" id="GO:0006355">
    <property type="term" value="P:regulation of DNA-templated transcription"/>
    <property type="evidence" value="ECO:0007669"/>
    <property type="project" value="InterPro"/>
</dbReference>
<dbReference type="EMBL" id="FWFX01000001">
    <property type="protein sequence ID" value="SLN12357.1"/>
    <property type="molecule type" value="Genomic_DNA"/>
</dbReference>
<dbReference type="OrthoDB" id="343383at2"/>
<dbReference type="InterPro" id="IPR000792">
    <property type="entry name" value="Tscrpt_reg_LuxR_C"/>
</dbReference>
<dbReference type="SMART" id="SM00421">
    <property type="entry name" value="HTH_LUXR"/>
    <property type="match status" value="1"/>
</dbReference>
<dbReference type="GO" id="GO:0003677">
    <property type="term" value="F:DNA binding"/>
    <property type="evidence" value="ECO:0007669"/>
    <property type="project" value="UniProtKB-KW"/>
</dbReference>
<keyword evidence="6" id="KW-1185">Reference proteome</keyword>
<gene>
    <name evidence="5" type="primary">tdiR_1</name>
    <name evidence="5" type="ORF">ROA7450_00144</name>
</gene>
<dbReference type="RefSeq" id="WP_085803700.1">
    <property type="nucleotide sequence ID" value="NZ_FWFX01000001.1"/>
</dbReference>
<evidence type="ECO:0000256" key="3">
    <source>
        <dbReference type="ARBA" id="ARBA00023163"/>
    </source>
</evidence>
<proteinExistence type="predicted"/>
<keyword evidence="3" id="KW-0804">Transcription</keyword>
<accession>A0A1X6Y6T3</accession>
<sequence length="277" mass="31048">MKLSENDLEELGTCIEMIGQPELPSTICDFCMKLCEAESVYLSAFFGSDKPAALYTNHDRAEVQTALEIYNDLAYVVDPFFDYFQKGGQDAVLRLSDIAPDNFKKSEYFNQFYQAMGLRDECGLLVRFSDKAALFLSIGVHQKGDRIRPAKLKSAMPLIASVLKRHWTVLTPERTDNTTRLAAVLESAFDAFGASILSPREGDILRLILKGHSSKSIARIFGNSPETIKVHRRRAYSKLNITSQGELLSLFLDALRYTPLNSQEDPLLHLQDAKSKG</sequence>
<feature type="domain" description="HTH luxR-type" evidence="4">
    <location>
        <begin position="190"/>
        <end position="255"/>
    </location>
</feature>
<dbReference type="CDD" id="cd06170">
    <property type="entry name" value="LuxR_C_like"/>
    <property type="match status" value="1"/>
</dbReference>
<keyword evidence="1" id="KW-0805">Transcription regulation</keyword>
<evidence type="ECO:0000256" key="1">
    <source>
        <dbReference type="ARBA" id="ARBA00023015"/>
    </source>
</evidence>
<dbReference type="AlphaFoldDB" id="A0A1X6Y6T3"/>
<dbReference type="PRINTS" id="PR00038">
    <property type="entry name" value="HTHLUXR"/>
</dbReference>
<evidence type="ECO:0000313" key="6">
    <source>
        <dbReference type="Proteomes" id="UP000193061"/>
    </source>
</evidence>
<protein>
    <submittedName>
        <fullName evidence="5">Transcriptional regulatory protein TdiR</fullName>
    </submittedName>
</protein>
<dbReference type="InterPro" id="IPR036388">
    <property type="entry name" value="WH-like_DNA-bd_sf"/>
</dbReference>
<dbReference type="SUPFAM" id="SSF46894">
    <property type="entry name" value="C-terminal effector domain of the bipartite response regulators"/>
    <property type="match status" value="1"/>
</dbReference>
<dbReference type="Gene3D" id="1.10.10.10">
    <property type="entry name" value="Winged helix-like DNA-binding domain superfamily/Winged helix DNA-binding domain"/>
    <property type="match status" value="1"/>
</dbReference>